<comment type="subunit">
    <text evidence="13">Monomer.</text>
</comment>
<dbReference type="EMBL" id="DXDD01000001">
    <property type="protein sequence ID" value="HIY59088.1"/>
    <property type="molecule type" value="Genomic_DNA"/>
</dbReference>
<dbReference type="InterPro" id="IPR007197">
    <property type="entry name" value="rSAM"/>
</dbReference>
<feature type="domain" description="MTTase N-terminal" evidence="15">
    <location>
        <begin position="49"/>
        <end position="166"/>
    </location>
</feature>
<comment type="similarity">
    <text evidence="13">Belongs to the methylthiotransferase family. MiaB subfamily.</text>
</comment>
<keyword evidence="7 13" id="KW-0411">Iron-sulfur</keyword>
<dbReference type="Gene3D" id="3.40.50.12160">
    <property type="entry name" value="Methylthiotransferase, N-terminal domain"/>
    <property type="match status" value="1"/>
</dbReference>
<dbReference type="SFLD" id="SFLDS00029">
    <property type="entry name" value="Radical_SAM"/>
    <property type="match status" value="1"/>
</dbReference>
<feature type="binding site" evidence="13">
    <location>
        <position position="207"/>
    </location>
    <ligand>
        <name>[4Fe-4S] cluster</name>
        <dbReference type="ChEBI" id="CHEBI:49883"/>
        <label>2</label>
        <note>4Fe-4S-S-AdoMet</note>
    </ligand>
</feature>
<dbReference type="HAMAP" id="MF_01864">
    <property type="entry name" value="tRNA_metthiotr_MiaB"/>
    <property type="match status" value="1"/>
</dbReference>
<reference evidence="17" key="1">
    <citation type="journal article" date="2021" name="PeerJ">
        <title>Extensive microbial diversity within the chicken gut microbiome revealed by metagenomics and culture.</title>
        <authorList>
            <person name="Gilroy R."/>
            <person name="Ravi A."/>
            <person name="Getino M."/>
            <person name="Pursley I."/>
            <person name="Horton D.L."/>
            <person name="Alikhan N.F."/>
            <person name="Baker D."/>
            <person name="Gharbi K."/>
            <person name="Hall N."/>
            <person name="Watson M."/>
            <person name="Adriaenssens E.M."/>
            <person name="Foster-Nyarko E."/>
            <person name="Jarju S."/>
            <person name="Secka A."/>
            <person name="Antonio M."/>
            <person name="Oren A."/>
            <person name="Chaudhuri R.R."/>
            <person name="La Ragione R."/>
            <person name="Hildebrand F."/>
            <person name="Pallen M.J."/>
        </authorList>
    </citation>
    <scope>NUCLEOTIDE SEQUENCE</scope>
    <source>
        <strain evidence="17">ChiSxjej3B15-24422</strain>
    </source>
</reference>
<dbReference type="PROSITE" id="PS51449">
    <property type="entry name" value="MTTASE_N"/>
    <property type="match status" value="1"/>
</dbReference>
<name>A0A9D1YML5_9FIRM</name>
<dbReference type="SFLD" id="SFLDG01082">
    <property type="entry name" value="B12-binding_domain_containing"/>
    <property type="match status" value="1"/>
</dbReference>
<evidence type="ECO:0000256" key="5">
    <source>
        <dbReference type="ARBA" id="ARBA00022723"/>
    </source>
</evidence>
<dbReference type="SFLD" id="SFLDF00273">
    <property type="entry name" value="(dimethylallyl)adenosine_tRNA"/>
    <property type="match status" value="1"/>
</dbReference>
<dbReference type="Gene3D" id="3.80.30.20">
    <property type="entry name" value="tm_1862 like domain"/>
    <property type="match status" value="1"/>
</dbReference>
<dbReference type="NCBIfam" id="TIGR00089">
    <property type="entry name" value="MiaB/RimO family radical SAM methylthiotransferase"/>
    <property type="match status" value="1"/>
</dbReference>
<dbReference type="SUPFAM" id="SSF102114">
    <property type="entry name" value="Radical SAM enzymes"/>
    <property type="match status" value="1"/>
</dbReference>
<keyword evidence="13" id="KW-0963">Cytoplasm</keyword>
<dbReference type="PANTHER" id="PTHR43020:SF2">
    <property type="entry name" value="MITOCHONDRIAL TRNA METHYLTHIOTRANSFERASE CDK5RAP1"/>
    <property type="match status" value="1"/>
</dbReference>
<evidence type="ECO:0000256" key="11">
    <source>
        <dbReference type="ARBA" id="ARBA00080698"/>
    </source>
</evidence>
<dbReference type="NCBIfam" id="TIGR01574">
    <property type="entry name" value="miaB-methiolase"/>
    <property type="match status" value="1"/>
</dbReference>
<dbReference type="InterPro" id="IPR038135">
    <property type="entry name" value="Methylthiotransferase_N_sf"/>
</dbReference>
<keyword evidence="2 13" id="KW-0004">4Fe-4S</keyword>
<dbReference type="GO" id="GO:0051539">
    <property type="term" value="F:4 iron, 4 sulfur cluster binding"/>
    <property type="evidence" value="ECO:0007669"/>
    <property type="project" value="UniProtKB-UniRule"/>
</dbReference>
<dbReference type="SFLD" id="SFLDG01061">
    <property type="entry name" value="methylthiotransferase"/>
    <property type="match status" value="1"/>
</dbReference>
<keyword evidence="3 13" id="KW-0808">Transferase</keyword>
<dbReference type="InterPro" id="IPR013848">
    <property type="entry name" value="Methylthiotransferase_N"/>
</dbReference>
<evidence type="ECO:0000256" key="8">
    <source>
        <dbReference type="ARBA" id="ARBA00033765"/>
    </source>
</evidence>
<feature type="domain" description="Radical SAM core" evidence="16">
    <location>
        <begin position="189"/>
        <end position="419"/>
    </location>
</feature>
<sequence>MTDEKLETLLASIDLSQPAPEEEPLRQYYFLKKCRLHVRRLSERLGRPLTACVTTFGCQMNARDSEKLSGILEQAGYVLTDSEEADFDIYNTCTVRDNADQRVYGRLGYLNGLKKKNPQMKVALCGCMMQEPGTIEQIQKSYRFVDLIFGTHNIYKFAELLNTSFEQDGMIVDIWQGTDRIVEDLPVERKYPFKSGVNIMFGCNNFCSYCIVPYVRGRERSRKPQDILREIERLAADGVAEVMLLGQNVNSYGKNLEQPVTFAQLLSEVVKIDGIKRVRFMTSHPKDLSDELIRVMASSDKICRHLHLPLQSGSTRILTAMNRRYTKEQYLDLVERIRAAIPDIALTTDIIVGFPGETPEDVDETIDVIKKVRFDNAFTFLYSKRTGTPAASMENQVPEDAAHAGFDRVLKTVQETARQQVKRLSGRTVDALVEEVNEHDASLVTGRLSNNILVHFPGDASLIGKIVPVKLEENKGFYFLGKQAE</sequence>
<feature type="binding site" evidence="13">
    <location>
        <position position="127"/>
    </location>
    <ligand>
        <name>[4Fe-4S] cluster</name>
        <dbReference type="ChEBI" id="CHEBI:49883"/>
        <label>1</label>
    </ligand>
</feature>
<dbReference type="PANTHER" id="PTHR43020">
    <property type="entry name" value="CDK5 REGULATORY SUBUNIT-ASSOCIATED PROTEIN 1"/>
    <property type="match status" value="1"/>
</dbReference>
<evidence type="ECO:0000259" key="14">
    <source>
        <dbReference type="PROSITE" id="PS50926"/>
    </source>
</evidence>
<evidence type="ECO:0000256" key="9">
    <source>
        <dbReference type="ARBA" id="ARBA00051425"/>
    </source>
</evidence>
<dbReference type="InterPro" id="IPR023404">
    <property type="entry name" value="rSAM_horseshoe"/>
</dbReference>
<evidence type="ECO:0000259" key="15">
    <source>
        <dbReference type="PROSITE" id="PS51449"/>
    </source>
</evidence>
<reference evidence="17" key="2">
    <citation type="submission" date="2021-04" db="EMBL/GenBank/DDBJ databases">
        <authorList>
            <person name="Gilroy R."/>
        </authorList>
    </citation>
    <scope>NUCLEOTIDE SEQUENCE</scope>
    <source>
        <strain evidence="17">ChiSxjej3B15-24422</strain>
    </source>
</reference>
<dbReference type="InterPro" id="IPR020612">
    <property type="entry name" value="Methylthiotransferase_CS"/>
</dbReference>
<dbReference type="Pfam" id="PF01938">
    <property type="entry name" value="TRAM"/>
    <property type="match status" value="1"/>
</dbReference>
<comment type="catalytic activity">
    <reaction evidence="9 13">
        <text>N(6)-dimethylallyladenosine(37) in tRNA + (sulfur carrier)-SH + AH2 + 2 S-adenosyl-L-methionine = 2-methylsulfanyl-N(6)-dimethylallyladenosine(37) in tRNA + (sulfur carrier)-H + 5'-deoxyadenosine + L-methionine + A + S-adenosyl-L-homocysteine + 2 H(+)</text>
        <dbReference type="Rhea" id="RHEA:37067"/>
        <dbReference type="Rhea" id="RHEA-COMP:10375"/>
        <dbReference type="Rhea" id="RHEA-COMP:10376"/>
        <dbReference type="Rhea" id="RHEA-COMP:14737"/>
        <dbReference type="Rhea" id="RHEA-COMP:14739"/>
        <dbReference type="ChEBI" id="CHEBI:13193"/>
        <dbReference type="ChEBI" id="CHEBI:15378"/>
        <dbReference type="ChEBI" id="CHEBI:17319"/>
        <dbReference type="ChEBI" id="CHEBI:17499"/>
        <dbReference type="ChEBI" id="CHEBI:29917"/>
        <dbReference type="ChEBI" id="CHEBI:57844"/>
        <dbReference type="ChEBI" id="CHEBI:57856"/>
        <dbReference type="ChEBI" id="CHEBI:59789"/>
        <dbReference type="ChEBI" id="CHEBI:64428"/>
        <dbReference type="ChEBI" id="CHEBI:74415"/>
        <dbReference type="ChEBI" id="CHEBI:74417"/>
        <dbReference type="EC" id="2.8.4.3"/>
    </reaction>
</comment>
<evidence type="ECO:0000256" key="10">
    <source>
        <dbReference type="ARBA" id="ARBA00068570"/>
    </source>
</evidence>
<dbReference type="SMART" id="SM00729">
    <property type="entry name" value="Elp3"/>
    <property type="match status" value="1"/>
</dbReference>
<dbReference type="InterPro" id="IPR006463">
    <property type="entry name" value="MiaB_methiolase"/>
</dbReference>
<evidence type="ECO:0000256" key="2">
    <source>
        <dbReference type="ARBA" id="ARBA00022485"/>
    </source>
</evidence>
<comment type="cofactor">
    <cofactor evidence="13">
        <name>[4Fe-4S] cluster</name>
        <dbReference type="ChEBI" id="CHEBI:49883"/>
    </cofactor>
    <text evidence="13">Binds 2 [4Fe-4S] clusters. One cluster is coordinated with 3 cysteines and an exchangeable S-adenosyl-L-methionine.</text>
</comment>
<dbReference type="Proteomes" id="UP000824007">
    <property type="component" value="Unassembled WGS sequence"/>
</dbReference>
<dbReference type="FunFam" id="3.80.30.20:FF:000001">
    <property type="entry name" value="tRNA-2-methylthio-N(6)-dimethylallyladenosine synthase 2"/>
    <property type="match status" value="1"/>
</dbReference>
<comment type="caution">
    <text evidence="17">The sequence shown here is derived from an EMBL/GenBank/DDBJ whole genome shotgun (WGS) entry which is preliminary data.</text>
</comment>
<evidence type="ECO:0000313" key="18">
    <source>
        <dbReference type="Proteomes" id="UP000824007"/>
    </source>
</evidence>
<dbReference type="Pfam" id="PF00919">
    <property type="entry name" value="UPF0004"/>
    <property type="match status" value="1"/>
</dbReference>
<feature type="binding site" evidence="13">
    <location>
        <position position="203"/>
    </location>
    <ligand>
        <name>[4Fe-4S] cluster</name>
        <dbReference type="ChEBI" id="CHEBI:49883"/>
        <label>2</label>
        <note>4Fe-4S-S-AdoMet</note>
    </ligand>
</feature>
<evidence type="ECO:0000256" key="1">
    <source>
        <dbReference type="ARBA" id="ARBA00003234"/>
    </source>
</evidence>
<keyword evidence="4 13" id="KW-0949">S-adenosyl-L-methionine</keyword>
<evidence type="ECO:0000256" key="6">
    <source>
        <dbReference type="ARBA" id="ARBA00023004"/>
    </source>
</evidence>
<feature type="binding site" evidence="13">
    <location>
        <position position="58"/>
    </location>
    <ligand>
        <name>[4Fe-4S] cluster</name>
        <dbReference type="ChEBI" id="CHEBI:49883"/>
        <label>1</label>
    </ligand>
</feature>
<evidence type="ECO:0000256" key="7">
    <source>
        <dbReference type="ARBA" id="ARBA00023014"/>
    </source>
</evidence>
<dbReference type="Pfam" id="PF04055">
    <property type="entry name" value="Radical_SAM"/>
    <property type="match status" value="1"/>
</dbReference>
<dbReference type="PROSITE" id="PS50926">
    <property type="entry name" value="TRAM"/>
    <property type="match status" value="1"/>
</dbReference>
<organism evidence="17 18">
    <name type="scientific">Candidatus Eisenbergiella pullistercoris</name>
    <dbReference type="NCBI Taxonomy" id="2838555"/>
    <lineage>
        <taxon>Bacteria</taxon>
        <taxon>Bacillati</taxon>
        <taxon>Bacillota</taxon>
        <taxon>Clostridia</taxon>
        <taxon>Lachnospirales</taxon>
        <taxon>Lachnospiraceae</taxon>
        <taxon>Eisenbergiella</taxon>
    </lineage>
</organism>
<dbReference type="PROSITE" id="PS01278">
    <property type="entry name" value="MTTASE_RADICAL"/>
    <property type="match status" value="1"/>
</dbReference>
<protein>
    <recommendedName>
        <fullName evidence="10 13">tRNA-2-methylthio-N(6)-dimethylallyladenosine synthase</fullName>
        <ecNumber evidence="8 13">2.8.4.3</ecNumber>
    </recommendedName>
    <alternativeName>
        <fullName evidence="12 13">(Dimethylallyl)adenosine tRNA methylthiotransferase MiaB</fullName>
    </alternativeName>
    <alternativeName>
        <fullName evidence="11 13">tRNA-i(6)A37 methylthiotransferase</fullName>
    </alternativeName>
</protein>
<evidence type="ECO:0000256" key="12">
    <source>
        <dbReference type="ARBA" id="ARBA00081141"/>
    </source>
</evidence>
<feature type="binding site" evidence="13">
    <location>
        <position position="93"/>
    </location>
    <ligand>
        <name>[4Fe-4S] cluster</name>
        <dbReference type="ChEBI" id="CHEBI:49883"/>
        <label>1</label>
    </ligand>
</feature>
<evidence type="ECO:0000256" key="3">
    <source>
        <dbReference type="ARBA" id="ARBA00022679"/>
    </source>
</evidence>
<evidence type="ECO:0000313" key="17">
    <source>
        <dbReference type="EMBL" id="HIY59088.1"/>
    </source>
</evidence>
<dbReference type="GO" id="GO:0005829">
    <property type="term" value="C:cytosol"/>
    <property type="evidence" value="ECO:0007669"/>
    <property type="project" value="TreeGrafter"/>
</dbReference>
<dbReference type="InterPro" id="IPR002792">
    <property type="entry name" value="TRAM_dom"/>
</dbReference>
<comment type="function">
    <text evidence="1 13">Catalyzes the methylthiolation of N6-(dimethylallyl)adenosine (i(6)A), leading to the formation of 2-methylthio-N6-(dimethylallyl)adenosine (ms(2)i(6)A) at position 37 in tRNAs that read codons beginning with uridine.</text>
</comment>
<dbReference type="CDD" id="cd01335">
    <property type="entry name" value="Radical_SAM"/>
    <property type="match status" value="1"/>
</dbReference>
<evidence type="ECO:0000256" key="4">
    <source>
        <dbReference type="ARBA" id="ARBA00022691"/>
    </source>
</evidence>
<evidence type="ECO:0000259" key="16">
    <source>
        <dbReference type="PROSITE" id="PS51918"/>
    </source>
</evidence>
<dbReference type="InterPro" id="IPR005839">
    <property type="entry name" value="Methylthiotransferase"/>
</dbReference>
<accession>A0A9D1YML5</accession>
<feature type="binding site" evidence="13">
    <location>
        <position position="210"/>
    </location>
    <ligand>
        <name>[4Fe-4S] cluster</name>
        <dbReference type="ChEBI" id="CHEBI:49883"/>
        <label>2</label>
        <note>4Fe-4S-S-AdoMet</note>
    </ligand>
</feature>
<keyword evidence="5 13" id="KW-0479">Metal-binding</keyword>
<dbReference type="InterPro" id="IPR058240">
    <property type="entry name" value="rSAM_sf"/>
</dbReference>
<proteinExistence type="inferred from homology"/>
<dbReference type="EC" id="2.8.4.3" evidence="8 13"/>
<dbReference type="GO" id="GO:0046872">
    <property type="term" value="F:metal ion binding"/>
    <property type="evidence" value="ECO:0007669"/>
    <property type="project" value="UniProtKB-KW"/>
</dbReference>
<evidence type="ECO:0000256" key="13">
    <source>
        <dbReference type="HAMAP-Rule" id="MF_01864"/>
    </source>
</evidence>
<dbReference type="InterPro" id="IPR006638">
    <property type="entry name" value="Elp3/MiaA/NifB-like_rSAM"/>
</dbReference>
<gene>
    <name evidence="13 17" type="primary">miaB</name>
    <name evidence="17" type="ORF">H9831_00165</name>
</gene>
<dbReference type="AlphaFoldDB" id="A0A9D1YML5"/>
<dbReference type="FunFam" id="3.40.50.12160:FF:000003">
    <property type="entry name" value="CDK5 regulatory subunit-associated protein 1"/>
    <property type="match status" value="1"/>
</dbReference>
<dbReference type="PROSITE" id="PS51918">
    <property type="entry name" value="RADICAL_SAM"/>
    <property type="match status" value="1"/>
</dbReference>
<feature type="domain" description="TRAM" evidence="14">
    <location>
        <begin position="422"/>
        <end position="485"/>
    </location>
</feature>
<keyword evidence="6 13" id="KW-0408">Iron</keyword>
<dbReference type="GO" id="GO:0035597">
    <property type="term" value="F:tRNA-2-methylthio-N(6)-dimethylallyladenosine(37) synthase activity"/>
    <property type="evidence" value="ECO:0007669"/>
    <property type="project" value="UniProtKB-EC"/>
</dbReference>
<comment type="subcellular location">
    <subcellularLocation>
        <location evidence="13">Cytoplasm</location>
    </subcellularLocation>
</comment>
<keyword evidence="13" id="KW-0819">tRNA processing</keyword>